<dbReference type="Proteomes" id="UP000799118">
    <property type="component" value="Unassembled WGS sequence"/>
</dbReference>
<feature type="coiled-coil region" evidence="1">
    <location>
        <begin position="32"/>
        <end position="59"/>
    </location>
</feature>
<proteinExistence type="predicted"/>
<dbReference type="EMBL" id="ML769978">
    <property type="protein sequence ID" value="KAE9385498.1"/>
    <property type="molecule type" value="Genomic_DNA"/>
</dbReference>
<evidence type="ECO:0000313" key="3">
    <source>
        <dbReference type="Proteomes" id="UP000799118"/>
    </source>
</evidence>
<organism evidence="2 3">
    <name type="scientific">Gymnopus androsaceus JB14</name>
    <dbReference type="NCBI Taxonomy" id="1447944"/>
    <lineage>
        <taxon>Eukaryota</taxon>
        <taxon>Fungi</taxon>
        <taxon>Dikarya</taxon>
        <taxon>Basidiomycota</taxon>
        <taxon>Agaricomycotina</taxon>
        <taxon>Agaricomycetes</taxon>
        <taxon>Agaricomycetidae</taxon>
        <taxon>Agaricales</taxon>
        <taxon>Marasmiineae</taxon>
        <taxon>Omphalotaceae</taxon>
        <taxon>Gymnopus</taxon>
    </lineage>
</organism>
<evidence type="ECO:0000256" key="1">
    <source>
        <dbReference type="SAM" id="Coils"/>
    </source>
</evidence>
<keyword evidence="3" id="KW-1185">Reference proteome</keyword>
<protein>
    <submittedName>
        <fullName evidence="2">Uncharacterized protein</fullName>
    </submittedName>
</protein>
<accession>A0A6A4GJ22</accession>
<dbReference type="OrthoDB" id="2401965at2759"/>
<gene>
    <name evidence="2" type="ORF">BT96DRAFT_1006995</name>
</gene>
<sequence>MTITSSSSLSDKDIEKMFSDTKEFTKTDKAYCADTKKAMNKLKDQIDATEKEVSKLIIKLCKLAQKGQAADSSVDAKKIHEKISETQQALLGLSRRYIACLSNNFHVNQAAT</sequence>
<evidence type="ECO:0000313" key="2">
    <source>
        <dbReference type="EMBL" id="KAE9385498.1"/>
    </source>
</evidence>
<reference evidence="2" key="1">
    <citation type="journal article" date="2019" name="Environ. Microbiol.">
        <title>Fungal ecological strategies reflected in gene transcription - a case study of two litter decomposers.</title>
        <authorList>
            <person name="Barbi F."/>
            <person name="Kohler A."/>
            <person name="Barry K."/>
            <person name="Baskaran P."/>
            <person name="Daum C."/>
            <person name="Fauchery L."/>
            <person name="Ihrmark K."/>
            <person name="Kuo A."/>
            <person name="LaButti K."/>
            <person name="Lipzen A."/>
            <person name="Morin E."/>
            <person name="Grigoriev I.V."/>
            <person name="Henrissat B."/>
            <person name="Lindahl B."/>
            <person name="Martin F."/>
        </authorList>
    </citation>
    <scope>NUCLEOTIDE SEQUENCE</scope>
    <source>
        <strain evidence="2">JB14</strain>
    </source>
</reference>
<name>A0A6A4GJ22_9AGAR</name>
<dbReference type="AlphaFoldDB" id="A0A6A4GJ22"/>
<keyword evidence="1" id="KW-0175">Coiled coil</keyword>